<dbReference type="InterPro" id="IPR018497">
    <property type="entry name" value="Peptidase_M13_C"/>
</dbReference>
<evidence type="ECO:0000256" key="3">
    <source>
        <dbReference type="ARBA" id="ARBA00022670"/>
    </source>
</evidence>
<dbReference type="PRINTS" id="PR00786">
    <property type="entry name" value="NEPRILYSIN"/>
</dbReference>
<dbReference type="InterPro" id="IPR042089">
    <property type="entry name" value="Peptidase_M13_dom_2"/>
</dbReference>
<reference evidence="11" key="1">
    <citation type="submission" date="2019-02" db="EMBL/GenBank/DDBJ databases">
        <authorList>
            <person name="Li S.-H."/>
        </authorList>
    </citation>
    <scope>NUCLEOTIDE SEQUENCE</scope>
    <source>
        <strain evidence="11">IMCC11814</strain>
    </source>
</reference>
<evidence type="ECO:0000259" key="9">
    <source>
        <dbReference type="Pfam" id="PF01431"/>
    </source>
</evidence>
<dbReference type="Gene3D" id="1.10.1380.10">
    <property type="entry name" value="Neutral endopeptidase , domain2"/>
    <property type="match status" value="1"/>
</dbReference>
<dbReference type="Gene3D" id="3.40.390.10">
    <property type="entry name" value="Collagenase (Catalytic Domain)"/>
    <property type="match status" value="1"/>
</dbReference>
<evidence type="ECO:0000256" key="5">
    <source>
        <dbReference type="ARBA" id="ARBA00022801"/>
    </source>
</evidence>
<evidence type="ECO:0000256" key="2">
    <source>
        <dbReference type="ARBA" id="ARBA00007357"/>
    </source>
</evidence>
<feature type="chain" id="PRO_5047057329" evidence="8">
    <location>
        <begin position="24"/>
        <end position="682"/>
    </location>
</feature>
<evidence type="ECO:0000313" key="11">
    <source>
        <dbReference type="EMBL" id="MCX2976169.1"/>
    </source>
</evidence>
<evidence type="ECO:0000259" key="10">
    <source>
        <dbReference type="Pfam" id="PF05649"/>
    </source>
</evidence>
<evidence type="ECO:0000256" key="8">
    <source>
        <dbReference type="SAM" id="SignalP"/>
    </source>
</evidence>
<comment type="cofactor">
    <cofactor evidence="1">
        <name>Zn(2+)</name>
        <dbReference type="ChEBI" id="CHEBI:29105"/>
    </cofactor>
</comment>
<keyword evidence="8" id="KW-0732">Signal</keyword>
<dbReference type="EMBL" id="SHNO01000001">
    <property type="protein sequence ID" value="MCX2976169.1"/>
    <property type="molecule type" value="Genomic_DNA"/>
</dbReference>
<name>A0ABT3T3T4_9GAMM</name>
<evidence type="ECO:0000313" key="12">
    <source>
        <dbReference type="Proteomes" id="UP001143304"/>
    </source>
</evidence>
<dbReference type="PANTHER" id="PTHR11733:SF167">
    <property type="entry name" value="FI17812P1-RELATED"/>
    <property type="match status" value="1"/>
</dbReference>
<dbReference type="PANTHER" id="PTHR11733">
    <property type="entry name" value="ZINC METALLOPROTEASE FAMILY M13 NEPRILYSIN-RELATED"/>
    <property type="match status" value="1"/>
</dbReference>
<comment type="similarity">
    <text evidence="2">Belongs to the peptidase M13 family.</text>
</comment>
<dbReference type="Proteomes" id="UP001143304">
    <property type="component" value="Unassembled WGS sequence"/>
</dbReference>
<dbReference type="RefSeq" id="WP_279247923.1">
    <property type="nucleotide sequence ID" value="NZ_SHNO01000001.1"/>
</dbReference>
<dbReference type="SUPFAM" id="SSF55486">
    <property type="entry name" value="Metalloproteases ('zincins'), catalytic domain"/>
    <property type="match status" value="1"/>
</dbReference>
<proteinExistence type="inferred from homology"/>
<evidence type="ECO:0000256" key="7">
    <source>
        <dbReference type="ARBA" id="ARBA00023049"/>
    </source>
</evidence>
<organism evidence="11 12">
    <name type="scientific">Candidatus Marimicrobium litorale</name>
    <dbReference type="NCBI Taxonomy" id="2518991"/>
    <lineage>
        <taxon>Bacteria</taxon>
        <taxon>Pseudomonadati</taxon>
        <taxon>Pseudomonadota</taxon>
        <taxon>Gammaproteobacteria</taxon>
        <taxon>Cellvibrionales</taxon>
        <taxon>Halieaceae</taxon>
        <taxon>Marimicrobium</taxon>
    </lineage>
</organism>
<protein>
    <submittedName>
        <fullName evidence="11">M13 family peptidase</fullName>
    </submittedName>
</protein>
<feature type="domain" description="Peptidase M13 N-terminal" evidence="10">
    <location>
        <begin position="51"/>
        <end position="423"/>
    </location>
</feature>
<keyword evidence="12" id="KW-1185">Reference proteome</keyword>
<dbReference type="PROSITE" id="PS51257">
    <property type="entry name" value="PROKAR_LIPOPROTEIN"/>
    <property type="match status" value="1"/>
</dbReference>
<evidence type="ECO:0000256" key="1">
    <source>
        <dbReference type="ARBA" id="ARBA00001947"/>
    </source>
</evidence>
<dbReference type="PROSITE" id="PS51885">
    <property type="entry name" value="NEPRILYSIN"/>
    <property type="match status" value="1"/>
</dbReference>
<keyword evidence="6" id="KW-0862">Zinc</keyword>
<keyword evidence="7" id="KW-0482">Metalloprotease</keyword>
<sequence length="682" mass="76730">MPHPSSRVASITLLLAVALSACSQTSEKSPISPVLGDFGIDMAQMDTRESPGDAFYRYVNGTWLNNTEIPEDKSRYGSFYLLRDQSERDVHALLNELANTGADDPTQRKVAELFATWMAVSTIENRGLSPLQPDLERIAAAQDFDDLMVLVGDISMASPIGFGIRPDPADTSRYIVFISQAGLGMGRDYYINEGPEYDNYRNAYLQYIATILSLLDNPEPAINAEKVFALETALAQLHWTPAERRNVQATYNPMNREDLKTLAPDVDWNTILAGSGLGEADHFVVGETTAISGGTALLASEPLSTWKSYMAYHRASETAHLLPQDFDNARFDFYSRTLRGVEEQQERWKRGVSLVDHHLGEGLGQAYVAKHFPPEHKAKMDALVSNLLAAMERRLSELEWMDESTRAEALKKLSTFEPRIGYPSRWRDYTALQIEPGKLFESVQNAYRFEWNRRIQRLDQPVDREEWFMSPPTVNAYYDPLKNQITFPAAILQPPFFDVNADAAVNYGGIGAVIGHEIGHGFDDMGREFDEQGRIRNWWTDETAENFEDITAELGALYSAYCPIPDNETVCVNGQLTMGENIGDLGGLEMAYTAYRMSLNGEEAPVIDGFTGDQRFFMSWAQVWRGKTRDDALLNMLLTDPHSPESVRGEAPLRNIDAWYDAFDVNEGNALYLPPEDRVRIW</sequence>
<dbReference type="InterPro" id="IPR024079">
    <property type="entry name" value="MetalloPept_cat_dom_sf"/>
</dbReference>
<dbReference type="InterPro" id="IPR008753">
    <property type="entry name" value="Peptidase_M13_N"/>
</dbReference>
<dbReference type="Pfam" id="PF05649">
    <property type="entry name" value="Peptidase_M13_N"/>
    <property type="match status" value="1"/>
</dbReference>
<keyword evidence="4" id="KW-0479">Metal-binding</keyword>
<dbReference type="CDD" id="cd08662">
    <property type="entry name" value="M13"/>
    <property type="match status" value="1"/>
</dbReference>
<dbReference type="Pfam" id="PF01431">
    <property type="entry name" value="Peptidase_M13"/>
    <property type="match status" value="1"/>
</dbReference>
<evidence type="ECO:0000256" key="6">
    <source>
        <dbReference type="ARBA" id="ARBA00022833"/>
    </source>
</evidence>
<keyword evidence="3" id="KW-0645">Protease</keyword>
<feature type="signal peptide" evidence="8">
    <location>
        <begin position="1"/>
        <end position="23"/>
    </location>
</feature>
<comment type="caution">
    <text evidence="11">The sequence shown here is derived from an EMBL/GenBank/DDBJ whole genome shotgun (WGS) entry which is preliminary data.</text>
</comment>
<feature type="domain" description="Peptidase M13 C-terminal" evidence="9">
    <location>
        <begin position="475"/>
        <end position="679"/>
    </location>
</feature>
<gene>
    <name evidence="11" type="ORF">EYC82_02215</name>
</gene>
<evidence type="ECO:0000256" key="4">
    <source>
        <dbReference type="ARBA" id="ARBA00022723"/>
    </source>
</evidence>
<accession>A0ABT3T3T4</accession>
<dbReference type="InterPro" id="IPR000718">
    <property type="entry name" value="Peptidase_M13"/>
</dbReference>
<keyword evidence="5" id="KW-0378">Hydrolase</keyword>